<protein>
    <submittedName>
        <fullName evidence="2">tRNA nuclease CdiA-2</fullName>
        <ecNumber evidence="2">3.1.-.-</ecNumber>
    </submittedName>
</protein>
<evidence type="ECO:0000256" key="1">
    <source>
        <dbReference type="SAM" id="MobiDB-lite"/>
    </source>
</evidence>
<dbReference type="GO" id="GO:0016787">
    <property type="term" value="F:hydrolase activity"/>
    <property type="evidence" value="ECO:0007669"/>
    <property type="project" value="UniProtKB-KW"/>
</dbReference>
<evidence type="ECO:0000313" key="2">
    <source>
        <dbReference type="EMBL" id="VVD83311.1"/>
    </source>
</evidence>
<accession>A0A5E4T760</accession>
<keyword evidence="2" id="KW-0378">Hydrolase</keyword>
<evidence type="ECO:0000313" key="3">
    <source>
        <dbReference type="Proteomes" id="UP000366819"/>
    </source>
</evidence>
<reference evidence="2 3" key="1">
    <citation type="submission" date="2019-08" db="EMBL/GenBank/DDBJ databases">
        <authorList>
            <person name="Peeters C."/>
        </authorList>
    </citation>
    <scope>NUCLEOTIDE SEQUENCE [LARGE SCALE GENOMIC DNA]</scope>
    <source>
        <strain evidence="2 3">LMG 31011</strain>
    </source>
</reference>
<dbReference type="Proteomes" id="UP000366819">
    <property type="component" value="Unassembled WGS sequence"/>
</dbReference>
<sequence length="467" mass="48714">MLPQMESGSERATTRTGVSEGTIVITDTANQTQDLANLNRDTEDLNGTVTRTPDLQSLLSDQSRLMQAATAAGEAVARDIGTYANKKKDEAEKLAKETNDPALKAQYLEEAKQWSEGGDYRATMHAAGGALVAGLGGGNALGGALGAGLTSKLGRVLDGVSDDIRKKRPTGNADMDEALGQIVATGLGTAVGAMAGGSSGAFTGFNTDRFNRQLHPDEKRAIAAKANGDKAALDRLTKAACYNVQCWAEFPEGSDAYNASYVSQAALIGLEPELAWIKSQQAEGRFIYKLGESLLDATKGIGVPIAKNGAKAIAGGAAVAGGFVACTSLVGCAIGGSAAVFGGSEAVEGLTGLYQLTTGKGADGYNPVRELLVTNMPEGWGDTTYDIGALGSNVFGLWVRLPYNIGFTKGIDRKKSIFGVKTTKWNNPLVNPITKKPLPSYVSQGIFTFGVGSKSSKVIDDIRDQKQ</sequence>
<keyword evidence="3" id="KW-1185">Reference proteome</keyword>
<dbReference type="AlphaFoldDB" id="A0A5E4T760"/>
<feature type="region of interest" description="Disordered" evidence="1">
    <location>
        <begin position="1"/>
        <end position="20"/>
    </location>
</feature>
<organism evidence="2 3">
    <name type="scientific">Pandoraea aquatica</name>
    <dbReference type="NCBI Taxonomy" id="2508290"/>
    <lineage>
        <taxon>Bacteria</taxon>
        <taxon>Pseudomonadati</taxon>
        <taxon>Pseudomonadota</taxon>
        <taxon>Betaproteobacteria</taxon>
        <taxon>Burkholderiales</taxon>
        <taxon>Burkholderiaceae</taxon>
        <taxon>Pandoraea</taxon>
    </lineage>
</organism>
<dbReference type="EMBL" id="CABPSN010000002">
    <property type="protein sequence ID" value="VVD83311.1"/>
    <property type="molecule type" value="Genomic_DNA"/>
</dbReference>
<gene>
    <name evidence="2" type="primary">cdiA2_1</name>
    <name evidence="2" type="ORF">PAQ31011_01226</name>
</gene>
<proteinExistence type="predicted"/>
<name>A0A5E4T760_9BURK</name>
<dbReference type="EC" id="3.1.-.-" evidence="2"/>